<name>A0A1Y1X2D6_9FUNG</name>
<evidence type="ECO:0000313" key="3">
    <source>
        <dbReference type="Proteomes" id="UP000193944"/>
    </source>
</evidence>
<dbReference type="EMBL" id="MCFG01000159">
    <property type="protein sequence ID" value="ORX79959.1"/>
    <property type="molecule type" value="Genomic_DNA"/>
</dbReference>
<proteinExistence type="predicted"/>
<feature type="transmembrane region" description="Helical" evidence="1">
    <location>
        <begin position="20"/>
        <end position="41"/>
    </location>
</feature>
<comment type="caution">
    <text evidence="2">The sequence shown here is derived from an EMBL/GenBank/DDBJ whole genome shotgun (WGS) entry which is preliminary data.</text>
</comment>
<dbReference type="AlphaFoldDB" id="A0A1Y1X2D6"/>
<feature type="transmembrane region" description="Helical" evidence="1">
    <location>
        <begin position="48"/>
        <end position="66"/>
    </location>
</feature>
<keyword evidence="1" id="KW-0472">Membrane</keyword>
<evidence type="ECO:0000256" key="1">
    <source>
        <dbReference type="SAM" id="Phobius"/>
    </source>
</evidence>
<evidence type="ECO:0000313" key="2">
    <source>
        <dbReference type="EMBL" id="ORX79959.1"/>
    </source>
</evidence>
<dbReference type="Proteomes" id="UP000193944">
    <property type="component" value="Unassembled WGS sequence"/>
</dbReference>
<organism evidence="2 3">
    <name type="scientific">Anaeromyces robustus</name>
    <dbReference type="NCBI Taxonomy" id="1754192"/>
    <lineage>
        <taxon>Eukaryota</taxon>
        <taxon>Fungi</taxon>
        <taxon>Fungi incertae sedis</taxon>
        <taxon>Chytridiomycota</taxon>
        <taxon>Chytridiomycota incertae sedis</taxon>
        <taxon>Neocallimastigomycetes</taxon>
        <taxon>Neocallimastigales</taxon>
        <taxon>Neocallimastigaceae</taxon>
        <taxon>Anaeromyces</taxon>
    </lineage>
</organism>
<protein>
    <submittedName>
        <fullName evidence="2">Uncharacterized protein</fullName>
    </submittedName>
</protein>
<accession>A0A1Y1X2D6</accession>
<feature type="transmembrane region" description="Helical" evidence="1">
    <location>
        <begin position="144"/>
        <end position="163"/>
    </location>
</feature>
<keyword evidence="1" id="KW-1133">Transmembrane helix</keyword>
<reference evidence="2 3" key="1">
    <citation type="submission" date="2016-08" db="EMBL/GenBank/DDBJ databases">
        <title>A Parts List for Fungal Cellulosomes Revealed by Comparative Genomics.</title>
        <authorList>
            <consortium name="DOE Joint Genome Institute"/>
            <person name="Haitjema C.H."/>
            <person name="Gilmore S.P."/>
            <person name="Henske J.K."/>
            <person name="Solomon K.V."/>
            <person name="De Groot R."/>
            <person name="Kuo A."/>
            <person name="Mondo S.J."/>
            <person name="Salamov A.A."/>
            <person name="Labutti K."/>
            <person name="Zhao Z."/>
            <person name="Chiniquy J."/>
            <person name="Barry K."/>
            <person name="Brewer H.M."/>
            <person name="Purvine S.O."/>
            <person name="Wright A.T."/>
            <person name="Boxma B."/>
            <person name="Van Alen T."/>
            <person name="Hackstein J.H."/>
            <person name="Baker S.E."/>
            <person name="Grigoriev I.V."/>
            <person name="O'Malley M.A."/>
        </authorList>
    </citation>
    <scope>NUCLEOTIDE SEQUENCE [LARGE SCALE GENOMIC DNA]</scope>
    <source>
        <strain evidence="2 3">S4</strain>
    </source>
</reference>
<feature type="transmembrane region" description="Helical" evidence="1">
    <location>
        <begin position="86"/>
        <end position="107"/>
    </location>
</feature>
<sequence>MNISANNKYLRCISNRTAATIYLVYMFVIFLAFLGISVLSFENEIKSYLIIAVFGLGTLLYLFSIYEIIKTGEIYTDKYYSTKKFIIELIIIIAVLIGFCVFFIIMSKKQKVIDNYRKFYEKKHPNDLKLNDSEISKKYRNKKIILFSIIYSFITFTFCLRQITYNEYIKEYKDDNLQNSRRLEQGY</sequence>
<keyword evidence="3" id="KW-1185">Reference proteome</keyword>
<reference evidence="2 3" key="2">
    <citation type="submission" date="2016-08" db="EMBL/GenBank/DDBJ databases">
        <title>Pervasive Adenine N6-methylation of Active Genes in Fungi.</title>
        <authorList>
            <consortium name="DOE Joint Genome Institute"/>
            <person name="Mondo S.J."/>
            <person name="Dannebaum R.O."/>
            <person name="Kuo R.C."/>
            <person name="Labutti K."/>
            <person name="Haridas S."/>
            <person name="Kuo A."/>
            <person name="Salamov A."/>
            <person name="Ahrendt S.R."/>
            <person name="Lipzen A."/>
            <person name="Sullivan W."/>
            <person name="Andreopoulos W.B."/>
            <person name="Clum A."/>
            <person name="Lindquist E."/>
            <person name="Daum C."/>
            <person name="Ramamoorthy G.K."/>
            <person name="Gryganskyi A."/>
            <person name="Culley D."/>
            <person name="Magnuson J.K."/>
            <person name="James T.Y."/>
            <person name="O'Malley M.A."/>
            <person name="Stajich J.E."/>
            <person name="Spatafora J.W."/>
            <person name="Visel A."/>
            <person name="Grigoriev I.V."/>
        </authorList>
    </citation>
    <scope>NUCLEOTIDE SEQUENCE [LARGE SCALE GENOMIC DNA]</scope>
    <source>
        <strain evidence="2 3">S4</strain>
    </source>
</reference>
<keyword evidence="1" id="KW-0812">Transmembrane</keyword>
<gene>
    <name evidence="2" type="ORF">BCR32DRAFT_294112</name>
</gene>